<organism evidence="1 2">
    <name type="scientific">Methylobacterium indicum</name>
    <dbReference type="NCBI Taxonomy" id="1775910"/>
    <lineage>
        <taxon>Bacteria</taxon>
        <taxon>Pseudomonadati</taxon>
        <taxon>Pseudomonadota</taxon>
        <taxon>Alphaproteobacteria</taxon>
        <taxon>Hyphomicrobiales</taxon>
        <taxon>Methylobacteriaceae</taxon>
        <taxon>Methylobacterium</taxon>
    </lineage>
</organism>
<protein>
    <submittedName>
        <fullName evidence="1">Uncharacterized protein</fullName>
    </submittedName>
</protein>
<dbReference type="KEGG" id="mind:mvi_47390"/>
<evidence type="ECO:0000313" key="2">
    <source>
        <dbReference type="Proteomes" id="UP000663508"/>
    </source>
</evidence>
<reference evidence="1" key="1">
    <citation type="submission" date="2020-11" db="EMBL/GenBank/DDBJ databases">
        <title>Complete genome sequence of a novel pathogenic Methylobacterium strain isolated from rice in Vietnam.</title>
        <authorList>
            <person name="Lai K."/>
            <person name="Okazaki S."/>
            <person name="Higashi K."/>
            <person name="Mori H."/>
            <person name="Toyoda A."/>
            <person name="Kurokawa K."/>
        </authorList>
    </citation>
    <scope>NUCLEOTIDE SEQUENCE</scope>
    <source>
        <strain evidence="1">VL1</strain>
    </source>
</reference>
<proteinExistence type="predicted"/>
<dbReference type="AlphaFoldDB" id="A0A8H8WY10"/>
<sequence>MANRERSAMIGRMDDAITTVFAPLIGLPCWGVERGQGSILSFEFGSPRLFVREPYVSTASSAKLRRSAAQRVVKPVGEWNLFVFCCHWRIVTSGEIPADDDSTSAGIEAAAQAMDGQRLTAFALDAASRQAAFSFDLGARLTTWPYEANDDEQWSLYMPGERVLTYRADGLASLGATDVRLEQEIWQAVARDVMISKEQR</sequence>
<dbReference type="Proteomes" id="UP000663508">
    <property type="component" value="Chromosome"/>
</dbReference>
<evidence type="ECO:0000313" key="1">
    <source>
        <dbReference type="EMBL" id="BCM86278.1"/>
    </source>
</evidence>
<dbReference type="EMBL" id="AP024145">
    <property type="protein sequence ID" value="BCM86278.1"/>
    <property type="molecule type" value="Genomic_DNA"/>
</dbReference>
<gene>
    <name evidence="1" type="ORF">mvi_47390</name>
</gene>
<name>A0A8H8WY10_9HYPH</name>
<accession>A0A8H8WY10</accession>